<dbReference type="Proteomes" id="UP001177021">
    <property type="component" value="Unassembled WGS sequence"/>
</dbReference>
<organism evidence="1 2">
    <name type="scientific">Trifolium pratense</name>
    <name type="common">Red clover</name>
    <dbReference type="NCBI Taxonomy" id="57577"/>
    <lineage>
        <taxon>Eukaryota</taxon>
        <taxon>Viridiplantae</taxon>
        <taxon>Streptophyta</taxon>
        <taxon>Embryophyta</taxon>
        <taxon>Tracheophyta</taxon>
        <taxon>Spermatophyta</taxon>
        <taxon>Magnoliopsida</taxon>
        <taxon>eudicotyledons</taxon>
        <taxon>Gunneridae</taxon>
        <taxon>Pentapetalae</taxon>
        <taxon>rosids</taxon>
        <taxon>fabids</taxon>
        <taxon>Fabales</taxon>
        <taxon>Fabaceae</taxon>
        <taxon>Papilionoideae</taxon>
        <taxon>50 kb inversion clade</taxon>
        <taxon>NPAAA clade</taxon>
        <taxon>Hologalegina</taxon>
        <taxon>IRL clade</taxon>
        <taxon>Trifolieae</taxon>
        <taxon>Trifolium</taxon>
    </lineage>
</organism>
<reference evidence="1" key="1">
    <citation type="submission" date="2023-10" db="EMBL/GenBank/DDBJ databases">
        <authorList>
            <person name="Rodriguez Cubillos JULIANA M."/>
            <person name="De Vega J."/>
        </authorList>
    </citation>
    <scope>NUCLEOTIDE SEQUENCE</scope>
</reference>
<proteinExistence type="predicted"/>
<accession>A0ACB0KKJ4</accession>
<gene>
    <name evidence="1" type="ORF">MILVUS5_LOCUS23697</name>
</gene>
<sequence length="173" mass="20297">MMFPRMFKMYDSSINDKDIAHLLDNNRAIKDLCATNEELEYAAVREASFWVPTGYFKSSKDLVDKITIMNNTRLLIAEDQEIEASISQLEVQLREMNLLRTPFDLRTPCDVSMEDVDFIIEREVVSLSHTYEDGEASNLYTRLKEKPRKRMDSAVTRTPWVKPKKRKLKREEV</sequence>
<name>A0ACB0KKJ4_TRIPR</name>
<keyword evidence="2" id="KW-1185">Reference proteome</keyword>
<dbReference type="EMBL" id="CASHSV030000311">
    <property type="protein sequence ID" value="CAJ2657066.1"/>
    <property type="molecule type" value="Genomic_DNA"/>
</dbReference>
<evidence type="ECO:0000313" key="1">
    <source>
        <dbReference type="EMBL" id="CAJ2657066.1"/>
    </source>
</evidence>
<evidence type="ECO:0000313" key="2">
    <source>
        <dbReference type="Proteomes" id="UP001177021"/>
    </source>
</evidence>
<protein>
    <submittedName>
        <fullName evidence="1">Uncharacterized protein</fullName>
    </submittedName>
</protein>
<comment type="caution">
    <text evidence="1">The sequence shown here is derived from an EMBL/GenBank/DDBJ whole genome shotgun (WGS) entry which is preliminary data.</text>
</comment>